<dbReference type="AlphaFoldDB" id="X1A484"/>
<keyword evidence="1" id="KW-1133">Transmembrane helix</keyword>
<name>X1A484_9ZZZZ</name>
<sequence length="72" mass="8115">MITNKFKVRIMESENVNKHILGYFLLAYAITWLIWLPSLLISLGVINASQDILDLWNNIGNLGIFGPTIAVL</sequence>
<accession>X1A484</accession>
<gene>
    <name evidence="2" type="ORF">S01H4_33028</name>
</gene>
<reference evidence="2" key="1">
    <citation type="journal article" date="2014" name="Front. Microbiol.">
        <title>High frequency of phylogenetically diverse reductive dehalogenase-homologous genes in deep subseafloor sedimentary metagenomes.</title>
        <authorList>
            <person name="Kawai M."/>
            <person name="Futagami T."/>
            <person name="Toyoda A."/>
            <person name="Takaki Y."/>
            <person name="Nishi S."/>
            <person name="Hori S."/>
            <person name="Arai W."/>
            <person name="Tsubouchi T."/>
            <person name="Morono Y."/>
            <person name="Uchiyama I."/>
            <person name="Ito T."/>
            <person name="Fujiyama A."/>
            <person name="Inagaki F."/>
            <person name="Takami H."/>
        </authorList>
    </citation>
    <scope>NUCLEOTIDE SEQUENCE</scope>
    <source>
        <strain evidence="2">Expedition CK06-06</strain>
    </source>
</reference>
<keyword evidence="1" id="KW-0812">Transmembrane</keyword>
<proteinExistence type="predicted"/>
<dbReference type="EMBL" id="BART01017332">
    <property type="protein sequence ID" value="GAG76599.1"/>
    <property type="molecule type" value="Genomic_DNA"/>
</dbReference>
<comment type="caution">
    <text evidence="2">The sequence shown here is derived from an EMBL/GenBank/DDBJ whole genome shotgun (WGS) entry which is preliminary data.</text>
</comment>
<protein>
    <submittedName>
        <fullName evidence="2">Uncharacterized protein</fullName>
    </submittedName>
</protein>
<keyword evidence="1" id="KW-0472">Membrane</keyword>
<feature type="transmembrane region" description="Helical" evidence="1">
    <location>
        <begin position="20"/>
        <end position="46"/>
    </location>
</feature>
<evidence type="ECO:0000256" key="1">
    <source>
        <dbReference type="SAM" id="Phobius"/>
    </source>
</evidence>
<evidence type="ECO:0000313" key="2">
    <source>
        <dbReference type="EMBL" id="GAG76599.1"/>
    </source>
</evidence>
<organism evidence="2">
    <name type="scientific">marine sediment metagenome</name>
    <dbReference type="NCBI Taxonomy" id="412755"/>
    <lineage>
        <taxon>unclassified sequences</taxon>
        <taxon>metagenomes</taxon>
        <taxon>ecological metagenomes</taxon>
    </lineage>
</organism>